<feature type="domain" description="ATP-grasp" evidence="5">
    <location>
        <begin position="569"/>
        <end position="806"/>
    </location>
</feature>
<dbReference type="Gene3D" id="3.40.50.150">
    <property type="entry name" value="Vaccinia Virus protein VP39"/>
    <property type="match status" value="1"/>
</dbReference>
<dbReference type="SUPFAM" id="SSF53335">
    <property type="entry name" value="S-adenosyl-L-methionine-dependent methyltransferases"/>
    <property type="match status" value="1"/>
</dbReference>
<evidence type="ECO:0000259" key="5">
    <source>
        <dbReference type="PROSITE" id="PS50975"/>
    </source>
</evidence>
<evidence type="ECO:0000313" key="6">
    <source>
        <dbReference type="EMBL" id="KAJ3124184.1"/>
    </source>
</evidence>
<keyword evidence="3" id="KW-0547">Nucleotide-binding</keyword>
<dbReference type="GO" id="GO:0008716">
    <property type="term" value="F:D-alanine-D-alanine ligase activity"/>
    <property type="evidence" value="ECO:0007669"/>
    <property type="project" value="InterPro"/>
</dbReference>
<evidence type="ECO:0000256" key="3">
    <source>
        <dbReference type="PROSITE-ProRule" id="PRU00409"/>
    </source>
</evidence>
<dbReference type="InterPro" id="IPR011761">
    <property type="entry name" value="ATP-grasp"/>
</dbReference>
<sequence length="828" mass="90391">MAHKVLASATDASIASASAATSSARAVTKSSAINNFSNEDSSANNNYGGNAKNLIQSEASLLGATTISNSTGGVGIKQHQSLIAAAKLTATKNIVASTTPASRVSLTPNSSPGTSKAILGRGRISDLESVDFGNEIEEESDGSVTEDAKATHKEVQFLESLGEMKSILREGSGGQTTKALDLCCGQGRRTLLLSKKYPGVHWYGHDQSARLISLAEHEQKQHGRQAGANVVFTAGATTQLQLPHADATFDAVLLLGNALGRAGDDGAVFLHEVARVLRPGGRVVVDAADGAAARAALALDKQSHTWQWIDDAYFVCRERQLSADGKRLTVRELRTSASSNSTGAVVRDQFYRLRLYARDELVAVLREAGLDVVNPNEDSAIETNPLDLHWGISVPRIIVTAFKNPDKFPPTVHAALRSAKDLQHPKSLFDNLHATESAAVPKKTHKDDLFESLVVILGDPSQPCVGKLNNTWNAEDFNTREKLVNALVELGYSTETNLSVLDSHESLHESLKRLTKKKQHFIFNLCDEGFDNEALKELHVPAILEMIRLPYSGAGPNCLAYCYDKGLVNRTADALGVPTPRETFFLSDVGTPAVATLAKLDNVIQEQIKYPAFIKPIKGDNSLGITPRSIVHNARELESYMSELHSIGIRDVVVQEYCQGTEYGVGMIGNLATGFHFFPVLEVDYTKIVARNLAPILGFESKWDPASPYWSDISYKPATITDKVKADLHAWCIVLWERFGCRDYARFDFRSDYGRGDGFEKPSERKGTIKLLEVNPNPGWCWDGKFSYMGKFEGLDYKDVLGLILKAARDRTTLDEKKEAAMSSQQQQ</sequence>
<evidence type="ECO:0000256" key="1">
    <source>
        <dbReference type="ARBA" id="ARBA00010871"/>
    </source>
</evidence>
<evidence type="ECO:0000313" key="7">
    <source>
        <dbReference type="Proteomes" id="UP001211907"/>
    </source>
</evidence>
<dbReference type="InterPro" id="IPR013815">
    <property type="entry name" value="ATP_grasp_subdomain_1"/>
</dbReference>
<dbReference type="InterPro" id="IPR011095">
    <property type="entry name" value="Dala_Dala_lig_C"/>
</dbReference>
<proteinExistence type="inferred from homology"/>
<organism evidence="6 7">
    <name type="scientific">Physocladia obscura</name>
    <dbReference type="NCBI Taxonomy" id="109957"/>
    <lineage>
        <taxon>Eukaryota</taxon>
        <taxon>Fungi</taxon>
        <taxon>Fungi incertae sedis</taxon>
        <taxon>Chytridiomycota</taxon>
        <taxon>Chytridiomycota incertae sedis</taxon>
        <taxon>Chytridiomycetes</taxon>
        <taxon>Chytridiales</taxon>
        <taxon>Chytriomycetaceae</taxon>
        <taxon>Physocladia</taxon>
    </lineage>
</organism>
<dbReference type="EMBL" id="JADGJH010000689">
    <property type="protein sequence ID" value="KAJ3124184.1"/>
    <property type="molecule type" value="Genomic_DNA"/>
</dbReference>
<dbReference type="PROSITE" id="PS50975">
    <property type="entry name" value="ATP_GRASP"/>
    <property type="match status" value="1"/>
</dbReference>
<dbReference type="Gene3D" id="3.30.1490.20">
    <property type="entry name" value="ATP-grasp fold, A domain"/>
    <property type="match status" value="1"/>
</dbReference>
<name>A0AAD5XDA8_9FUNG</name>
<dbReference type="CDD" id="cd02440">
    <property type="entry name" value="AdoMet_MTases"/>
    <property type="match status" value="1"/>
</dbReference>
<dbReference type="Gene3D" id="3.30.470.20">
    <property type="entry name" value="ATP-grasp fold, B domain"/>
    <property type="match status" value="1"/>
</dbReference>
<dbReference type="FunFam" id="3.30.470.20:FF:000105">
    <property type="entry name" value="Predicted protein"/>
    <property type="match status" value="1"/>
</dbReference>
<comment type="caution">
    <text evidence="6">The sequence shown here is derived from an EMBL/GenBank/DDBJ whole genome shotgun (WGS) entry which is preliminary data.</text>
</comment>
<dbReference type="SUPFAM" id="SSF56059">
    <property type="entry name" value="Glutathione synthetase ATP-binding domain-like"/>
    <property type="match status" value="1"/>
</dbReference>
<protein>
    <recommendedName>
        <fullName evidence="5">ATP-grasp domain-containing protein</fullName>
    </recommendedName>
</protein>
<dbReference type="InterPro" id="IPR029063">
    <property type="entry name" value="SAM-dependent_MTases_sf"/>
</dbReference>
<dbReference type="Pfam" id="PF13649">
    <property type="entry name" value="Methyltransf_25"/>
    <property type="match status" value="1"/>
</dbReference>
<dbReference type="AlphaFoldDB" id="A0AAD5XDA8"/>
<dbReference type="PANTHER" id="PTHR23132:SF23">
    <property type="entry name" value="D-ALANINE--D-ALANINE LIGASE B"/>
    <property type="match status" value="1"/>
</dbReference>
<dbReference type="Proteomes" id="UP001211907">
    <property type="component" value="Unassembled WGS sequence"/>
</dbReference>
<dbReference type="PANTHER" id="PTHR23132">
    <property type="entry name" value="D-ALANINE--D-ALANINE LIGASE"/>
    <property type="match status" value="1"/>
</dbReference>
<comment type="similarity">
    <text evidence="1">Belongs to the D-alanine--D-alanine ligase family.</text>
</comment>
<keyword evidence="7" id="KW-1185">Reference proteome</keyword>
<dbReference type="GO" id="GO:0005524">
    <property type="term" value="F:ATP binding"/>
    <property type="evidence" value="ECO:0007669"/>
    <property type="project" value="UniProtKB-UniRule"/>
</dbReference>
<feature type="region of interest" description="Disordered" evidence="4">
    <location>
        <begin position="99"/>
        <end position="118"/>
    </location>
</feature>
<dbReference type="GO" id="GO:0046872">
    <property type="term" value="F:metal ion binding"/>
    <property type="evidence" value="ECO:0007669"/>
    <property type="project" value="InterPro"/>
</dbReference>
<evidence type="ECO:0000256" key="2">
    <source>
        <dbReference type="ARBA" id="ARBA00022598"/>
    </source>
</evidence>
<dbReference type="Pfam" id="PF07478">
    <property type="entry name" value="Dala_Dala_lig_C"/>
    <property type="match status" value="1"/>
</dbReference>
<feature type="compositionally biased region" description="Polar residues" evidence="4">
    <location>
        <begin position="99"/>
        <end position="114"/>
    </location>
</feature>
<keyword evidence="2" id="KW-0436">Ligase</keyword>
<evidence type="ECO:0000256" key="4">
    <source>
        <dbReference type="SAM" id="MobiDB-lite"/>
    </source>
</evidence>
<gene>
    <name evidence="6" type="ORF">HK100_011324</name>
</gene>
<accession>A0AAD5XDA8</accession>
<reference evidence="6" key="1">
    <citation type="submission" date="2020-05" db="EMBL/GenBank/DDBJ databases">
        <title>Phylogenomic resolution of chytrid fungi.</title>
        <authorList>
            <person name="Stajich J.E."/>
            <person name="Amses K."/>
            <person name="Simmons R."/>
            <person name="Seto K."/>
            <person name="Myers J."/>
            <person name="Bonds A."/>
            <person name="Quandt C.A."/>
            <person name="Barry K."/>
            <person name="Liu P."/>
            <person name="Grigoriev I."/>
            <person name="Longcore J.E."/>
            <person name="James T.Y."/>
        </authorList>
    </citation>
    <scope>NUCLEOTIDE SEQUENCE</scope>
    <source>
        <strain evidence="6">JEL0513</strain>
    </source>
</reference>
<keyword evidence="3" id="KW-0067">ATP-binding</keyword>
<dbReference type="InterPro" id="IPR041698">
    <property type="entry name" value="Methyltransf_25"/>
</dbReference>